<evidence type="ECO:0000256" key="5">
    <source>
        <dbReference type="PROSITE-ProRule" id="PRU00205"/>
    </source>
</evidence>
<feature type="transmembrane region" description="Helical" evidence="8">
    <location>
        <begin position="168"/>
        <end position="186"/>
    </location>
</feature>
<evidence type="ECO:0000256" key="2">
    <source>
        <dbReference type="ARBA" id="ARBA00022692"/>
    </source>
</evidence>
<evidence type="ECO:0000256" key="8">
    <source>
        <dbReference type="SAM" id="Phobius"/>
    </source>
</evidence>
<evidence type="ECO:0000313" key="10">
    <source>
        <dbReference type="EMBL" id="KAK6296751.1"/>
    </source>
</evidence>
<dbReference type="InterPro" id="IPR039496">
    <property type="entry name" value="CCDC92/74_N"/>
</dbReference>
<dbReference type="GO" id="GO:0007009">
    <property type="term" value="P:plasma membrane organization"/>
    <property type="evidence" value="ECO:0007669"/>
    <property type="project" value="TreeGrafter"/>
</dbReference>
<sequence length="563" mass="63469">MELNSVLLTASGSIGFFKLVNCGVSKLPIPETACRNSWKWRNICTSFTHSLITGIWAVLCFFVHPQMAEDLIGTYSVFSHTLVSVSIGYFIYDFLDMVLNQKMILSWELLFHHTVVISCFGITVLTGRYVGFAVVALLVEINSVFLHLRQILRMANLAEGDLYRVNSMVNLGTYVVFRINTLAWMTRWLVLNRDNIPLFSYTVGSVGLAIMTAMNIVLFYRLLRVQDRCVIMEHTGSTLDMQMESVERSTVFLRQEHLTLLHGLHQEILSLQKRCTELTCELNVKPPGKSELDLAEEEEQLEARCLEVEDRLAEQQCTLGELRKELTHKGALVGTLRANLKEKERRFLDELKRRSQSSTVLNTELQKQTEAAAYLSFQLHAARQKLHHQRLQQRQQALRENQENRDRRHGKPPGLQYSQAAEWDTATFSPFSPQSPSGFSNASNASSAIASPVVKPKRRGCRTTSGHHLRAERARECVPQERVTGPAEPTAMPDPALFLHPHRRHHMSRARHSHFPAHRQPPLVGERGEEEGGGEGPMEPQDGAPPRLAATARAPPAGCSNQG</sequence>
<keyword evidence="4 5" id="KW-0472">Membrane</keyword>
<dbReference type="GO" id="GO:0055091">
    <property type="term" value="P:phospholipid homeostasis"/>
    <property type="evidence" value="ECO:0007669"/>
    <property type="project" value="TreeGrafter"/>
</dbReference>
<dbReference type="GO" id="GO:0097035">
    <property type="term" value="P:regulation of membrane lipid distribution"/>
    <property type="evidence" value="ECO:0007669"/>
    <property type="project" value="TreeGrafter"/>
</dbReference>
<keyword evidence="11" id="KW-1185">Reference proteome</keyword>
<evidence type="ECO:0000256" key="4">
    <source>
        <dbReference type="ARBA" id="ARBA00023136"/>
    </source>
</evidence>
<comment type="subcellular location">
    <subcellularLocation>
        <location evidence="1">Membrane</location>
        <topology evidence="1">Multi-pass membrane protein</topology>
    </subcellularLocation>
</comment>
<keyword evidence="2 5" id="KW-0812">Transmembrane</keyword>
<feature type="transmembrane region" description="Helical" evidence="8">
    <location>
        <begin position="198"/>
        <end position="223"/>
    </location>
</feature>
<organism evidence="10 11">
    <name type="scientific">Coregonus suidteri</name>
    <dbReference type="NCBI Taxonomy" id="861788"/>
    <lineage>
        <taxon>Eukaryota</taxon>
        <taxon>Metazoa</taxon>
        <taxon>Chordata</taxon>
        <taxon>Craniata</taxon>
        <taxon>Vertebrata</taxon>
        <taxon>Euteleostomi</taxon>
        <taxon>Actinopterygii</taxon>
        <taxon>Neopterygii</taxon>
        <taxon>Teleostei</taxon>
        <taxon>Protacanthopterygii</taxon>
        <taxon>Salmoniformes</taxon>
        <taxon>Salmonidae</taxon>
        <taxon>Coregoninae</taxon>
        <taxon>Coregonus</taxon>
    </lineage>
</organism>
<feature type="transmembrane region" description="Helical" evidence="8">
    <location>
        <begin position="46"/>
        <end position="64"/>
    </location>
</feature>
<evidence type="ECO:0000256" key="3">
    <source>
        <dbReference type="ARBA" id="ARBA00022989"/>
    </source>
</evidence>
<dbReference type="Pfam" id="PF03798">
    <property type="entry name" value="TRAM_LAG1_CLN8"/>
    <property type="match status" value="1"/>
</dbReference>
<feature type="compositionally biased region" description="Basic residues" evidence="7">
    <location>
        <begin position="455"/>
        <end position="468"/>
    </location>
</feature>
<feature type="coiled-coil region" evidence="6">
    <location>
        <begin position="298"/>
        <end position="325"/>
    </location>
</feature>
<feature type="compositionally biased region" description="Low complexity" evidence="7">
    <location>
        <begin position="544"/>
        <end position="557"/>
    </location>
</feature>
<gene>
    <name evidence="10" type="ORF">J4Q44_G00328930</name>
</gene>
<dbReference type="AlphaFoldDB" id="A0AAN8QFA6"/>
<reference evidence="10 11" key="1">
    <citation type="submission" date="2021-04" db="EMBL/GenBank/DDBJ databases">
        <authorList>
            <person name="De Guttry C."/>
            <person name="Zahm M."/>
            <person name="Klopp C."/>
            <person name="Cabau C."/>
            <person name="Louis A."/>
            <person name="Berthelot C."/>
            <person name="Parey E."/>
            <person name="Roest Crollius H."/>
            <person name="Montfort J."/>
            <person name="Robinson-Rechavi M."/>
            <person name="Bucao C."/>
            <person name="Bouchez O."/>
            <person name="Gislard M."/>
            <person name="Lluch J."/>
            <person name="Milhes M."/>
            <person name="Lampietro C."/>
            <person name="Lopez Roques C."/>
            <person name="Donnadieu C."/>
            <person name="Braasch I."/>
            <person name="Desvignes T."/>
            <person name="Postlethwait J."/>
            <person name="Bobe J."/>
            <person name="Wedekind C."/>
            <person name="Guiguen Y."/>
        </authorList>
    </citation>
    <scope>NUCLEOTIDE SEQUENCE [LARGE SCALE GENOMIC DNA]</scope>
    <source>
        <strain evidence="10">Cs_M1</strain>
        <tissue evidence="10">Blood</tissue>
    </source>
</reference>
<dbReference type="GO" id="GO:0071709">
    <property type="term" value="P:membrane assembly"/>
    <property type="evidence" value="ECO:0007669"/>
    <property type="project" value="TreeGrafter"/>
</dbReference>
<dbReference type="SMART" id="SM00724">
    <property type="entry name" value="TLC"/>
    <property type="match status" value="1"/>
</dbReference>
<dbReference type="EMBL" id="JAGTTL010000032">
    <property type="protein sequence ID" value="KAK6296751.1"/>
    <property type="molecule type" value="Genomic_DNA"/>
</dbReference>
<feature type="transmembrane region" description="Helical" evidence="8">
    <location>
        <begin position="104"/>
        <end position="122"/>
    </location>
</feature>
<evidence type="ECO:0000313" key="11">
    <source>
        <dbReference type="Proteomes" id="UP001356427"/>
    </source>
</evidence>
<dbReference type="InterPro" id="IPR050846">
    <property type="entry name" value="TLCD"/>
</dbReference>
<feature type="region of interest" description="Disordered" evidence="7">
    <location>
        <begin position="385"/>
        <end position="493"/>
    </location>
</feature>
<keyword evidence="6" id="KW-0175">Coiled coil</keyword>
<evidence type="ECO:0000256" key="6">
    <source>
        <dbReference type="SAM" id="Coils"/>
    </source>
</evidence>
<dbReference type="PROSITE" id="PS50922">
    <property type="entry name" value="TLC"/>
    <property type="match status" value="1"/>
</dbReference>
<feature type="transmembrane region" description="Helical" evidence="8">
    <location>
        <begin position="129"/>
        <end position="148"/>
    </location>
</feature>
<dbReference type="GO" id="GO:0005886">
    <property type="term" value="C:plasma membrane"/>
    <property type="evidence" value="ECO:0007669"/>
    <property type="project" value="TreeGrafter"/>
</dbReference>
<feature type="compositionally biased region" description="Low complexity" evidence="7">
    <location>
        <begin position="428"/>
        <end position="452"/>
    </location>
</feature>
<dbReference type="Pfam" id="PF14916">
    <property type="entry name" value="CCDC92"/>
    <property type="match status" value="1"/>
</dbReference>
<feature type="domain" description="TLC" evidence="9">
    <location>
        <begin position="35"/>
        <end position="228"/>
    </location>
</feature>
<feature type="transmembrane region" description="Helical" evidence="8">
    <location>
        <begin position="71"/>
        <end position="92"/>
    </location>
</feature>
<evidence type="ECO:0000259" key="9">
    <source>
        <dbReference type="PROSITE" id="PS50922"/>
    </source>
</evidence>
<dbReference type="PANTHER" id="PTHR13439:SF2">
    <property type="entry name" value="TLC DOMAIN-CONTAINING PROTEIN 2"/>
    <property type="match status" value="1"/>
</dbReference>
<comment type="caution">
    <text evidence="10">The sequence shown here is derived from an EMBL/GenBank/DDBJ whole genome shotgun (WGS) entry which is preliminary data.</text>
</comment>
<proteinExistence type="predicted"/>
<name>A0AAN8QFA6_9TELE</name>
<accession>A0AAN8QFA6</accession>
<dbReference type="PANTHER" id="PTHR13439">
    <property type="entry name" value="CT120 PROTEIN"/>
    <property type="match status" value="1"/>
</dbReference>
<feature type="region of interest" description="Disordered" evidence="7">
    <location>
        <begin position="513"/>
        <end position="563"/>
    </location>
</feature>
<feature type="compositionally biased region" description="Basic and acidic residues" evidence="7">
    <location>
        <begin position="469"/>
        <end position="479"/>
    </location>
</feature>
<evidence type="ECO:0000256" key="7">
    <source>
        <dbReference type="SAM" id="MobiDB-lite"/>
    </source>
</evidence>
<protein>
    <recommendedName>
        <fullName evidence="9">TLC domain-containing protein</fullName>
    </recommendedName>
</protein>
<evidence type="ECO:0000256" key="1">
    <source>
        <dbReference type="ARBA" id="ARBA00004141"/>
    </source>
</evidence>
<dbReference type="Proteomes" id="UP001356427">
    <property type="component" value="Unassembled WGS sequence"/>
</dbReference>
<dbReference type="InterPro" id="IPR006634">
    <property type="entry name" value="TLC-dom"/>
</dbReference>
<keyword evidence="3 8" id="KW-1133">Transmembrane helix</keyword>